<name>J1GS08_9ACTO</name>
<dbReference type="InterPro" id="IPR029058">
    <property type="entry name" value="AB_hydrolase_fold"/>
</dbReference>
<comment type="similarity">
    <text evidence="1 3">Belongs to the type-B carboxylesterase/lipase family.</text>
</comment>
<dbReference type="RefSeq" id="WP_008734115.1">
    <property type="nucleotide sequence ID" value="NZ_AKFT01000226.1"/>
</dbReference>
<proteinExistence type="inferred from homology"/>
<dbReference type="AlphaFoldDB" id="J1GS08"/>
<keyword evidence="7" id="KW-1185">Reference proteome</keyword>
<dbReference type="PROSITE" id="PS00122">
    <property type="entry name" value="CARBOXYLESTERASE_B_1"/>
    <property type="match status" value="1"/>
</dbReference>
<gene>
    <name evidence="6" type="ORF">HMPREF1318_1258</name>
</gene>
<protein>
    <recommendedName>
        <fullName evidence="3">Carboxylic ester hydrolase</fullName>
        <ecNumber evidence="3">3.1.1.-</ecNumber>
    </recommendedName>
</protein>
<dbReference type="EC" id="3.1.1.-" evidence="3"/>
<evidence type="ECO:0000256" key="1">
    <source>
        <dbReference type="ARBA" id="ARBA00005964"/>
    </source>
</evidence>
<dbReference type="InterPro" id="IPR019826">
    <property type="entry name" value="Carboxylesterase_B_AS"/>
</dbReference>
<accession>J1GS08</accession>
<dbReference type="InterPro" id="IPR002018">
    <property type="entry name" value="CarbesteraseB"/>
</dbReference>
<evidence type="ECO:0000313" key="7">
    <source>
        <dbReference type="Proteomes" id="UP000002941"/>
    </source>
</evidence>
<feature type="region of interest" description="Disordered" evidence="4">
    <location>
        <begin position="1"/>
        <end position="42"/>
    </location>
</feature>
<dbReference type="Pfam" id="PF00135">
    <property type="entry name" value="COesterase"/>
    <property type="match status" value="1"/>
</dbReference>
<evidence type="ECO:0000256" key="2">
    <source>
        <dbReference type="ARBA" id="ARBA00022801"/>
    </source>
</evidence>
<evidence type="ECO:0000259" key="5">
    <source>
        <dbReference type="Pfam" id="PF00135"/>
    </source>
</evidence>
<dbReference type="eggNOG" id="COG2272">
    <property type="taxonomic scope" value="Bacteria"/>
</dbReference>
<organism evidence="6 7">
    <name type="scientific">Actinomyces massiliensis F0489</name>
    <dbReference type="NCBI Taxonomy" id="1125718"/>
    <lineage>
        <taxon>Bacteria</taxon>
        <taxon>Bacillati</taxon>
        <taxon>Actinomycetota</taxon>
        <taxon>Actinomycetes</taxon>
        <taxon>Actinomycetales</taxon>
        <taxon>Actinomycetaceae</taxon>
        <taxon>Actinomyces</taxon>
    </lineage>
</organism>
<evidence type="ECO:0000256" key="4">
    <source>
        <dbReference type="SAM" id="MobiDB-lite"/>
    </source>
</evidence>
<dbReference type="ESTHER" id="9acto-j1gs08">
    <property type="family name" value="Carb_B_Bacteria"/>
</dbReference>
<dbReference type="Gene3D" id="3.40.50.1820">
    <property type="entry name" value="alpha/beta hydrolase"/>
    <property type="match status" value="1"/>
</dbReference>
<dbReference type="EMBL" id="AKFT01000226">
    <property type="protein sequence ID" value="EJF35668.1"/>
    <property type="molecule type" value="Genomic_DNA"/>
</dbReference>
<dbReference type="InterPro" id="IPR050309">
    <property type="entry name" value="Type-B_Carboxylest/Lipase"/>
</dbReference>
<comment type="caution">
    <text evidence="6">The sequence shown here is derived from an EMBL/GenBank/DDBJ whole genome shotgun (WGS) entry which is preliminary data.</text>
</comment>
<feature type="domain" description="Carboxylesterase type B" evidence="5">
    <location>
        <begin position="40"/>
        <end position="539"/>
    </location>
</feature>
<dbReference type="GO" id="GO:0016787">
    <property type="term" value="F:hydrolase activity"/>
    <property type="evidence" value="ECO:0007669"/>
    <property type="project" value="UniProtKB-KW"/>
</dbReference>
<dbReference type="PATRIC" id="fig|1125718.3.peg.2912"/>
<evidence type="ECO:0000313" key="6">
    <source>
        <dbReference type="EMBL" id="EJF35668.1"/>
    </source>
</evidence>
<evidence type="ECO:0000256" key="3">
    <source>
        <dbReference type="RuleBase" id="RU361235"/>
    </source>
</evidence>
<dbReference type="PANTHER" id="PTHR11559">
    <property type="entry name" value="CARBOXYLESTERASE"/>
    <property type="match status" value="1"/>
</dbReference>
<dbReference type="SUPFAM" id="SSF53474">
    <property type="entry name" value="alpha/beta-Hydrolases"/>
    <property type="match status" value="1"/>
</dbReference>
<reference evidence="6 7" key="1">
    <citation type="submission" date="2012-05" db="EMBL/GenBank/DDBJ databases">
        <authorList>
            <person name="Harkins D.M."/>
            <person name="Madupu R."/>
            <person name="Durkin A.S."/>
            <person name="Torralba M."/>
            <person name="Methe B."/>
            <person name="Sutton G.G."/>
            <person name="Nelson K.E."/>
        </authorList>
    </citation>
    <scope>NUCLEOTIDE SEQUENCE [LARGE SCALE GENOMIC DNA]</scope>
    <source>
        <strain evidence="6 7">F0489</strain>
    </source>
</reference>
<dbReference type="OrthoDB" id="3199405at2"/>
<dbReference type="Proteomes" id="UP000002941">
    <property type="component" value="Unassembled WGS sequence"/>
</dbReference>
<sequence length="600" mass="64110">MQESDGPRPADAIGTTGRGGDDSVSATPIAVPTGETGPRVDAPCGPVRGVWRRIVSASRARPPYARFERSGAFYGIPYAEAPIGARRLMAPVPRARWAEERPAVLPGPTPQRGSIFGDSAIPEPSVEGEDMLNLNVFTPLPGDVDAGLPVYVWIHGGGWSSGCQASPWYDGAAFNRDGVVTVVVSYRLGFDGYGWVEDSDAPFNRGLLDQIAALEWVRRNIVVFGGDPGNVTIGGQSAGGGNVLALMACPRARGLFRRAISESGAVTDIPADRARSTARRMARFCGIEPNLKGWRELNYARVLSVTAEFEKQIERRNDEHGVEREVPDALVERIGAAITPGPDMGDMGIVYGPTVDGDLLPLPVREALAQGAGEDIPLLTMSTTHEFIWIAFGLAQELGGRSAEEVMVQAGMDAGLAADYVAAHDELTGGEHLCLGNLISDTMFHTPLLGWARARDDRARSRAGSSAGAPAGSAGTWVSRFAWESPETGWSTHCFEVPFAFDCLSHPYCDHTLRAAPLQTLADAVHGDWVRFILTGDPGWEPWDGRGLGRTYGDPRGSVPEGAVDGEVFAIDLRLLEAGERLAETMTTMTTMTETAGSAE</sequence>
<keyword evidence="2 3" id="KW-0378">Hydrolase</keyword>